<dbReference type="RefSeq" id="WP_146900499.1">
    <property type="nucleotide sequence ID" value="NZ_BAAARM010000001.1"/>
</dbReference>
<evidence type="ECO:0000313" key="3">
    <source>
        <dbReference type="Proteomes" id="UP000321181"/>
    </source>
</evidence>
<sequence>MGWWRRSTDPRGGGAGGVLGDLLEVFGPSRRHVVEEQERRRHDIQLPGTAAPPGSGVDVDLDAGVAHLHVPPTDGCAADGRPTEG</sequence>
<dbReference type="EMBL" id="BJYY01000002">
    <property type="protein sequence ID" value="GEO33149.1"/>
    <property type="molecule type" value="Genomic_DNA"/>
</dbReference>
<dbReference type="InterPro" id="IPR045684">
    <property type="entry name" value="DUF6191"/>
</dbReference>
<evidence type="ECO:0000256" key="1">
    <source>
        <dbReference type="SAM" id="MobiDB-lite"/>
    </source>
</evidence>
<accession>A0A512D9L1</accession>
<gene>
    <name evidence="2" type="ORF">CAE01nite_08740</name>
</gene>
<reference evidence="2 3" key="1">
    <citation type="submission" date="2019-07" db="EMBL/GenBank/DDBJ databases">
        <title>Whole genome shotgun sequence of Cellulomonas aerilata NBRC 106308.</title>
        <authorList>
            <person name="Hosoyama A."/>
            <person name="Uohara A."/>
            <person name="Ohji S."/>
            <person name="Ichikawa N."/>
        </authorList>
    </citation>
    <scope>NUCLEOTIDE SEQUENCE [LARGE SCALE GENOMIC DNA]</scope>
    <source>
        <strain evidence="2 3">NBRC 106308</strain>
    </source>
</reference>
<protein>
    <submittedName>
        <fullName evidence="2">Uncharacterized protein</fullName>
    </submittedName>
</protein>
<name>A0A512D9L1_9CELL</name>
<evidence type="ECO:0000313" key="2">
    <source>
        <dbReference type="EMBL" id="GEO33149.1"/>
    </source>
</evidence>
<proteinExistence type="predicted"/>
<dbReference type="Pfam" id="PF19690">
    <property type="entry name" value="DUF6191"/>
    <property type="match status" value="1"/>
</dbReference>
<comment type="caution">
    <text evidence="2">The sequence shown here is derived from an EMBL/GenBank/DDBJ whole genome shotgun (WGS) entry which is preliminary data.</text>
</comment>
<dbReference type="Proteomes" id="UP000321181">
    <property type="component" value="Unassembled WGS sequence"/>
</dbReference>
<organism evidence="2 3">
    <name type="scientific">Cellulomonas aerilata</name>
    <dbReference type="NCBI Taxonomy" id="515326"/>
    <lineage>
        <taxon>Bacteria</taxon>
        <taxon>Bacillati</taxon>
        <taxon>Actinomycetota</taxon>
        <taxon>Actinomycetes</taxon>
        <taxon>Micrococcales</taxon>
        <taxon>Cellulomonadaceae</taxon>
        <taxon>Cellulomonas</taxon>
    </lineage>
</organism>
<dbReference type="AlphaFoldDB" id="A0A512D9L1"/>
<feature type="region of interest" description="Disordered" evidence="1">
    <location>
        <begin position="36"/>
        <end position="60"/>
    </location>
</feature>
<keyword evidence="3" id="KW-1185">Reference proteome</keyword>